<name>A0A849BJY1_9ACTN</name>
<dbReference type="PANTHER" id="PTHR46797:SF10">
    <property type="entry name" value="BLR1115 PROTEIN"/>
    <property type="match status" value="1"/>
</dbReference>
<protein>
    <submittedName>
        <fullName evidence="3">Helix-turn-helix transcriptional regulator</fullName>
    </submittedName>
</protein>
<proteinExistence type="predicted"/>
<dbReference type="EMBL" id="JABEMA010000002">
    <property type="protein sequence ID" value="NNH21563.1"/>
    <property type="molecule type" value="Genomic_DNA"/>
</dbReference>
<dbReference type="InterPro" id="IPR011051">
    <property type="entry name" value="RmlC_Cupin_sf"/>
</dbReference>
<dbReference type="CDD" id="cd02209">
    <property type="entry name" value="cupin_XRE_C"/>
    <property type="match status" value="1"/>
</dbReference>
<dbReference type="GO" id="GO:0005829">
    <property type="term" value="C:cytosol"/>
    <property type="evidence" value="ECO:0007669"/>
    <property type="project" value="TreeGrafter"/>
</dbReference>
<dbReference type="AlphaFoldDB" id="A0A849BJY1"/>
<dbReference type="InterPro" id="IPR010982">
    <property type="entry name" value="Lambda_DNA-bd_dom_sf"/>
</dbReference>
<comment type="caution">
    <text evidence="3">The sequence shown here is derived from an EMBL/GenBank/DDBJ whole genome shotgun (WGS) entry which is preliminary data.</text>
</comment>
<dbReference type="GO" id="GO:0003700">
    <property type="term" value="F:DNA-binding transcription factor activity"/>
    <property type="evidence" value="ECO:0007669"/>
    <property type="project" value="TreeGrafter"/>
</dbReference>
<dbReference type="InterPro" id="IPR013096">
    <property type="entry name" value="Cupin_2"/>
</dbReference>
<accession>A0A849BJY1</accession>
<dbReference type="Pfam" id="PF07883">
    <property type="entry name" value="Cupin_2"/>
    <property type="match status" value="1"/>
</dbReference>
<dbReference type="GO" id="GO:0003677">
    <property type="term" value="F:DNA binding"/>
    <property type="evidence" value="ECO:0007669"/>
    <property type="project" value="UniProtKB-KW"/>
</dbReference>
<dbReference type="Gene3D" id="2.60.120.10">
    <property type="entry name" value="Jelly Rolls"/>
    <property type="match status" value="1"/>
</dbReference>
<gene>
    <name evidence="3" type="ORF">HLB09_00385</name>
</gene>
<evidence type="ECO:0000259" key="2">
    <source>
        <dbReference type="PROSITE" id="PS50943"/>
    </source>
</evidence>
<dbReference type="Proteomes" id="UP000555552">
    <property type="component" value="Unassembled WGS sequence"/>
</dbReference>
<sequence length="202" mass="21262">MSGTAPEPSADEGAGRHDGLGALVAGLGQQVRALRAKRGLTLAELAETTGLSASMLSTVERGRTAPSLATLHRLAEGLGVRVTTLLAAPAEEGSPVVRLADQIVDQTPGGVVRRLAVFRPEQDVEVYVDEYPPATSHATRPSQHPGQEHGVVLEGVLEVELPDAVHVVEAGDSISYEAKQAHLLRNASPGVTRAVWVNVRRL</sequence>
<reference evidence="3 4" key="1">
    <citation type="submission" date="2020-05" db="EMBL/GenBank/DDBJ databases">
        <title>MicrobeNet Type strains.</title>
        <authorList>
            <person name="Nicholson A.C."/>
        </authorList>
    </citation>
    <scope>NUCLEOTIDE SEQUENCE [LARGE SCALE GENOMIC DNA]</scope>
    <source>
        <strain evidence="3 4">JCM 14547</strain>
    </source>
</reference>
<dbReference type="CDD" id="cd00093">
    <property type="entry name" value="HTH_XRE"/>
    <property type="match status" value="1"/>
</dbReference>
<dbReference type="Pfam" id="PF01381">
    <property type="entry name" value="HTH_3"/>
    <property type="match status" value="1"/>
</dbReference>
<dbReference type="Gene3D" id="1.10.260.40">
    <property type="entry name" value="lambda repressor-like DNA-binding domains"/>
    <property type="match status" value="1"/>
</dbReference>
<keyword evidence="1" id="KW-0238">DNA-binding</keyword>
<dbReference type="PANTHER" id="PTHR46797">
    <property type="entry name" value="HTH-TYPE TRANSCRIPTIONAL REGULATOR"/>
    <property type="match status" value="1"/>
</dbReference>
<keyword evidence="4" id="KW-1185">Reference proteome</keyword>
<organism evidence="3 4">
    <name type="scientific">Pseudokineococcus marinus</name>
    <dbReference type="NCBI Taxonomy" id="351215"/>
    <lineage>
        <taxon>Bacteria</taxon>
        <taxon>Bacillati</taxon>
        <taxon>Actinomycetota</taxon>
        <taxon>Actinomycetes</taxon>
        <taxon>Kineosporiales</taxon>
        <taxon>Kineosporiaceae</taxon>
        <taxon>Pseudokineococcus</taxon>
    </lineage>
</organism>
<dbReference type="InterPro" id="IPR001387">
    <property type="entry name" value="Cro/C1-type_HTH"/>
</dbReference>
<evidence type="ECO:0000313" key="4">
    <source>
        <dbReference type="Proteomes" id="UP000555552"/>
    </source>
</evidence>
<dbReference type="InterPro" id="IPR050807">
    <property type="entry name" value="TransReg_Diox_bact_type"/>
</dbReference>
<dbReference type="RefSeq" id="WP_171201427.1">
    <property type="nucleotide sequence ID" value="NZ_BAAANP010000002.1"/>
</dbReference>
<dbReference type="SUPFAM" id="SSF51182">
    <property type="entry name" value="RmlC-like cupins"/>
    <property type="match status" value="1"/>
</dbReference>
<evidence type="ECO:0000313" key="3">
    <source>
        <dbReference type="EMBL" id="NNH21563.1"/>
    </source>
</evidence>
<dbReference type="InterPro" id="IPR014710">
    <property type="entry name" value="RmlC-like_jellyroll"/>
</dbReference>
<dbReference type="SMART" id="SM00530">
    <property type="entry name" value="HTH_XRE"/>
    <property type="match status" value="1"/>
</dbReference>
<dbReference type="SUPFAM" id="SSF47413">
    <property type="entry name" value="lambda repressor-like DNA-binding domains"/>
    <property type="match status" value="1"/>
</dbReference>
<feature type="domain" description="HTH cro/C1-type" evidence="2">
    <location>
        <begin position="31"/>
        <end position="85"/>
    </location>
</feature>
<dbReference type="PROSITE" id="PS50943">
    <property type="entry name" value="HTH_CROC1"/>
    <property type="match status" value="1"/>
</dbReference>
<evidence type="ECO:0000256" key="1">
    <source>
        <dbReference type="ARBA" id="ARBA00023125"/>
    </source>
</evidence>